<feature type="domain" description="CAAX prenyl protease 1 N-terminal" evidence="9">
    <location>
        <begin position="51"/>
        <end position="207"/>
    </location>
</feature>
<keyword evidence="4 6" id="KW-0862">Zinc</keyword>
<dbReference type="EC" id="3.4.24.-" evidence="10"/>
<feature type="transmembrane region" description="Helical" evidence="7">
    <location>
        <begin position="73"/>
        <end position="91"/>
    </location>
</feature>
<dbReference type="InterPro" id="IPR032456">
    <property type="entry name" value="Peptidase_M48_N"/>
</dbReference>
<feature type="transmembrane region" description="Helical" evidence="7">
    <location>
        <begin position="178"/>
        <end position="202"/>
    </location>
</feature>
<proteinExistence type="inferred from homology"/>
<dbReference type="Pfam" id="PF01435">
    <property type="entry name" value="Peptidase_M48"/>
    <property type="match status" value="1"/>
</dbReference>
<evidence type="ECO:0000256" key="3">
    <source>
        <dbReference type="ARBA" id="ARBA00022801"/>
    </source>
</evidence>
<evidence type="ECO:0000256" key="1">
    <source>
        <dbReference type="ARBA" id="ARBA00022670"/>
    </source>
</evidence>
<evidence type="ECO:0000259" key="8">
    <source>
        <dbReference type="Pfam" id="PF01435"/>
    </source>
</evidence>
<keyword evidence="1 6" id="KW-0645">Protease</keyword>
<evidence type="ECO:0000256" key="4">
    <source>
        <dbReference type="ARBA" id="ARBA00022833"/>
    </source>
</evidence>
<keyword evidence="11" id="KW-1185">Reference proteome</keyword>
<feature type="transmembrane region" description="Helical" evidence="7">
    <location>
        <begin position="103"/>
        <end position="127"/>
    </location>
</feature>
<comment type="similarity">
    <text evidence="6">Belongs to the peptidase M48 family.</text>
</comment>
<comment type="caution">
    <text evidence="10">The sequence shown here is derived from an EMBL/GenBank/DDBJ whole genome shotgun (WGS) entry which is preliminary data.</text>
</comment>
<keyword evidence="2" id="KW-0479">Metal-binding</keyword>
<evidence type="ECO:0000259" key="9">
    <source>
        <dbReference type="Pfam" id="PF16491"/>
    </source>
</evidence>
<evidence type="ECO:0000256" key="2">
    <source>
        <dbReference type="ARBA" id="ARBA00022723"/>
    </source>
</evidence>
<feature type="transmembrane region" description="Helical" evidence="7">
    <location>
        <begin position="291"/>
        <end position="313"/>
    </location>
</feature>
<dbReference type="RefSeq" id="WP_380045748.1">
    <property type="nucleotide sequence ID" value="NZ_JBHLTC010000011.1"/>
</dbReference>
<keyword evidence="7" id="KW-0812">Transmembrane</keyword>
<dbReference type="Pfam" id="PF16491">
    <property type="entry name" value="Peptidase_M48_N"/>
    <property type="match status" value="1"/>
</dbReference>
<protein>
    <submittedName>
        <fullName evidence="10">M48 family metalloprotease</fullName>
        <ecNumber evidence="10">3.4.24.-</ecNumber>
    </submittedName>
</protein>
<reference evidence="10 11" key="1">
    <citation type="submission" date="2024-09" db="EMBL/GenBank/DDBJ databases">
        <authorList>
            <person name="Sun Q."/>
            <person name="Mori K."/>
        </authorList>
    </citation>
    <scope>NUCLEOTIDE SEQUENCE [LARGE SCALE GENOMIC DNA]</scope>
    <source>
        <strain evidence="10 11">CGMCC 1.15906</strain>
    </source>
</reference>
<dbReference type="InterPro" id="IPR001915">
    <property type="entry name" value="Peptidase_M48"/>
</dbReference>
<keyword evidence="5 6" id="KW-0482">Metalloprotease</keyword>
<organism evidence="10 11">
    <name type="scientific">Kribbella deserti</name>
    <dbReference type="NCBI Taxonomy" id="1926257"/>
    <lineage>
        <taxon>Bacteria</taxon>
        <taxon>Bacillati</taxon>
        <taxon>Actinomycetota</taxon>
        <taxon>Actinomycetes</taxon>
        <taxon>Propionibacteriales</taxon>
        <taxon>Kribbellaceae</taxon>
        <taxon>Kribbella</taxon>
    </lineage>
</organism>
<dbReference type="Proteomes" id="UP001589890">
    <property type="component" value="Unassembled WGS sequence"/>
</dbReference>
<dbReference type="GO" id="GO:0008237">
    <property type="term" value="F:metallopeptidase activity"/>
    <property type="evidence" value="ECO:0007669"/>
    <property type="project" value="UniProtKB-KW"/>
</dbReference>
<comment type="cofactor">
    <cofactor evidence="6">
        <name>Zn(2+)</name>
        <dbReference type="ChEBI" id="CHEBI:29105"/>
    </cofactor>
    <text evidence="6">Binds 1 zinc ion per subunit.</text>
</comment>
<keyword evidence="3 6" id="KW-0378">Hydrolase</keyword>
<dbReference type="EMBL" id="JBHLTC010000011">
    <property type="protein sequence ID" value="MFC0624407.1"/>
    <property type="molecule type" value="Genomic_DNA"/>
</dbReference>
<gene>
    <name evidence="10" type="ORF">ACFFGN_10075</name>
</gene>
<keyword evidence="7" id="KW-0472">Membrane</keyword>
<feature type="transmembrane region" description="Helical" evidence="7">
    <location>
        <begin position="151"/>
        <end position="171"/>
    </location>
</feature>
<evidence type="ECO:0000313" key="11">
    <source>
        <dbReference type="Proteomes" id="UP001589890"/>
    </source>
</evidence>
<feature type="domain" description="Peptidase M48" evidence="8">
    <location>
        <begin position="219"/>
        <end position="402"/>
    </location>
</feature>
<evidence type="ECO:0000256" key="5">
    <source>
        <dbReference type="ARBA" id="ARBA00023049"/>
    </source>
</evidence>
<evidence type="ECO:0000313" key="10">
    <source>
        <dbReference type="EMBL" id="MFC0624407.1"/>
    </source>
</evidence>
<dbReference type="PANTHER" id="PTHR10120">
    <property type="entry name" value="CAAX PRENYL PROTEASE 1"/>
    <property type="match status" value="1"/>
</dbReference>
<accession>A0ABV6QL02</accession>
<name>A0ABV6QL02_9ACTN</name>
<sequence>MTSADPVAEKSSRNAARWAALVLAIALTAVIVWTTPWVTLKGMPAPNAALDFTAAEIDRQQAFRSELLPWSTVSWILSLAVPLILGFTPLGTRIYDLIRLKRWYVVLPLVVVVLGLLTNLVTVPSGIAAERVLRRWGLSTQDWGSWLRDRAVNWVIGTLALVVVLLVLVALARRWRRWWWAPAAMVAASLVIVVSFAYPVLIEPRFNEFTSMPAGEQRDTFMKLAADDGVPVKDVLVADASRRTTALNAYVSGFGSTRRLVVYDNLLKSAPPDQVRLVVAHELGHAAEDDVLHGTLIGALAAAFAVVLLRVLLGARIADPRRTALLLAMVTIGTTLAAPVQNLVSRRIESRADLHSLNLTRDPAGFAAMQHRLSVTNISGLEPARWRYVMFASHPAPPERIAMGRGWGAQNGIQVPPLAPK</sequence>
<evidence type="ECO:0000256" key="6">
    <source>
        <dbReference type="RuleBase" id="RU003983"/>
    </source>
</evidence>
<keyword evidence="7" id="KW-1133">Transmembrane helix</keyword>
<evidence type="ECO:0000256" key="7">
    <source>
        <dbReference type="SAM" id="Phobius"/>
    </source>
</evidence>
<feature type="transmembrane region" description="Helical" evidence="7">
    <location>
        <begin position="18"/>
        <end position="38"/>
    </location>
</feature>
<dbReference type="Gene3D" id="3.30.2010.10">
    <property type="entry name" value="Metalloproteases ('zincins'), catalytic domain"/>
    <property type="match status" value="1"/>
</dbReference>